<dbReference type="PANTHER" id="PTHR43513">
    <property type="entry name" value="DIHYDROOROTATE DEHYDROGENASE B (NAD(+)), ELECTRON TRANSFER SUBUNIT"/>
    <property type="match status" value="1"/>
</dbReference>
<feature type="binding site" evidence="11 13">
    <location>
        <position position="217"/>
    </location>
    <ligand>
        <name>[2Fe-2S] cluster</name>
        <dbReference type="ChEBI" id="CHEBI:190135"/>
    </ligand>
</feature>
<evidence type="ECO:0000256" key="6">
    <source>
        <dbReference type="ARBA" id="ARBA00022827"/>
    </source>
</evidence>
<dbReference type="Pfam" id="PF10418">
    <property type="entry name" value="DHODB_Fe-S_bind"/>
    <property type="match status" value="1"/>
</dbReference>
<dbReference type="Gene3D" id="2.40.30.10">
    <property type="entry name" value="Translation factors"/>
    <property type="match status" value="1"/>
</dbReference>
<name>A0A1M4V8R9_9FIRM</name>
<proteinExistence type="inferred from homology"/>
<keyword evidence="9 11" id="KW-0408">Iron</keyword>
<feature type="binding site" evidence="11 13">
    <location>
        <position position="229"/>
    </location>
    <ligand>
        <name>[2Fe-2S] cluster</name>
        <dbReference type="ChEBI" id="CHEBI:190135"/>
    </ligand>
</feature>
<evidence type="ECO:0000256" key="11">
    <source>
        <dbReference type="HAMAP-Rule" id="MF_01211"/>
    </source>
</evidence>
<comment type="subunit">
    <text evidence="11">Heterotetramer of 2 PyrK and 2 PyrD type B subunits.</text>
</comment>
<feature type="domain" description="FAD-binding FR-type" evidence="14">
    <location>
        <begin position="3"/>
        <end position="98"/>
    </location>
</feature>
<comment type="cofactor">
    <cofactor evidence="13">
        <name>[2Fe-2S] cluster</name>
        <dbReference type="ChEBI" id="CHEBI:190135"/>
    </cofactor>
    <text evidence="13">Binds 1 [2Fe-2S] cluster per subunit.</text>
</comment>
<keyword evidence="6 11" id="KW-0274">FAD</keyword>
<keyword evidence="8 11" id="KW-0249">Electron transport</keyword>
<dbReference type="NCBIfam" id="NF000798">
    <property type="entry name" value="PRK00054.1-3"/>
    <property type="match status" value="1"/>
</dbReference>
<accession>A0A1M4V8R9</accession>
<dbReference type="SUPFAM" id="SSF63380">
    <property type="entry name" value="Riboflavin synthase domain-like"/>
    <property type="match status" value="1"/>
</dbReference>
<keyword evidence="4 11" id="KW-0001">2Fe-2S</keyword>
<dbReference type="InterPro" id="IPR017927">
    <property type="entry name" value="FAD-bd_FR_type"/>
</dbReference>
<dbReference type="InterPro" id="IPR023455">
    <property type="entry name" value="Dihydroorotate_DHASE_ETsu"/>
</dbReference>
<keyword evidence="16" id="KW-1185">Reference proteome</keyword>
<dbReference type="Proteomes" id="UP000184114">
    <property type="component" value="Unassembled WGS sequence"/>
</dbReference>
<sequence>MKDSYKDGIIYSNTEISPNIYEIVLEGEFKGLPGQFYMIRGWNGLDPFLPRPISIADLDNGKIKFLYEVRGRGTHIISRLKKGDRLSVLGPLGNGFNLEVQGKIALLSGGIGIAPMLYLAKNLSGEVTIYSGFRNNAYFLDQIKPYVKNIFIATEDGSNGHKGFVTELFDPSKYDLVLTCGPTPMMEVVIKMCEGQVPVYVSMESRMACGIGACLGCTIETIRGMERVCKEGPVFKGEEVVLHD</sequence>
<dbReference type="GO" id="GO:0009055">
    <property type="term" value="F:electron transfer activity"/>
    <property type="evidence" value="ECO:0007669"/>
    <property type="project" value="UniProtKB-UniRule"/>
</dbReference>
<comment type="function">
    <text evidence="11">Responsible for channeling the electrons from the oxidation of dihydroorotate from the FMN redox center in the PyrD type B subunit to the ultimate electron acceptor NAD(+).</text>
</comment>
<dbReference type="PANTHER" id="PTHR43513:SF3">
    <property type="entry name" value="DIHYDROOROTATE DEHYDROGENASE B (NAD(+)), ELECTRON TRANSFER SUBUNIT-RELATED"/>
    <property type="match status" value="1"/>
</dbReference>
<gene>
    <name evidence="11" type="primary">pyrK</name>
    <name evidence="15" type="ORF">SAMN02745784_01411</name>
</gene>
<evidence type="ECO:0000256" key="10">
    <source>
        <dbReference type="ARBA" id="ARBA00023014"/>
    </source>
</evidence>
<keyword evidence="5 11" id="KW-0479">Metal-binding</keyword>
<evidence type="ECO:0000256" key="12">
    <source>
        <dbReference type="PIRSR" id="PIRSR006816-1"/>
    </source>
</evidence>
<evidence type="ECO:0000256" key="7">
    <source>
        <dbReference type="ARBA" id="ARBA00022975"/>
    </source>
</evidence>
<keyword evidence="10 11" id="KW-0411">Iron-sulfur</keyword>
<evidence type="ECO:0000256" key="1">
    <source>
        <dbReference type="ARBA" id="ARBA00006422"/>
    </source>
</evidence>
<dbReference type="Gene3D" id="3.40.50.80">
    <property type="entry name" value="Nucleotide-binding domain of ferredoxin-NADP reductase (FNR) module"/>
    <property type="match status" value="1"/>
</dbReference>
<dbReference type="UniPathway" id="UPA00070">
    <property type="reaction ID" value="UER00945"/>
</dbReference>
<comment type="caution">
    <text evidence="11">Lacks conserved residue(s) required for the propagation of feature annotation.</text>
</comment>
<dbReference type="InterPro" id="IPR039261">
    <property type="entry name" value="FNR_nucleotide-bd"/>
</dbReference>
<feature type="binding site" evidence="11 13">
    <location>
        <position position="214"/>
    </location>
    <ligand>
        <name>[2Fe-2S] cluster</name>
        <dbReference type="ChEBI" id="CHEBI:190135"/>
    </ligand>
</feature>
<organism evidence="15 16">
    <name type="scientific">Tissierella praeacuta DSM 18095</name>
    <dbReference type="NCBI Taxonomy" id="1123404"/>
    <lineage>
        <taxon>Bacteria</taxon>
        <taxon>Bacillati</taxon>
        <taxon>Bacillota</taxon>
        <taxon>Tissierellia</taxon>
        <taxon>Tissierellales</taxon>
        <taxon>Tissierellaceae</taxon>
        <taxon>Tissierella</taxon>
    </lineage>
</organism>
<dbReference type="GO" id="GO:0051537">
    <property type="term" value="F:2 iron, 2 sulfur cluster binding"/>
    <property type="evidence" value="ECO:0007669"/>
    <property type="project" value="UniProtKB-KW"/>
</dbReference>
<dbReference type="InterPro" id="IPR050353">
    <property type="entry name" value="PyrK_electron_transfer"/>
</dbReference>
<evidence type="ECO:0000256" key="9">
    <source>
        <dbReference type="ARBA" id="ARBA00023004"/>
    </source>
</evidence>
<evidence type="ECO:0000256" key="8">
    <source>
        <dbReference type="ARBA" id="ARBA00022982"/>
    </source>
</evidence>
<dbReference type="Gene3D" id="2.10.240.10">
    <property type="entry name" value="Dihydroorotate dehydrogenase, electron transfer subunit"/>
    <property type="match status" value="1"/>
</dbReference>
<evidence type="ECO:0000313" key="16">
    <source>
        <dbReference type="Proteomes" id="UP000184114"/>
    </source>
</evidence>
<dbReference type="InterPro" id="IPR017938">
    <property type="entry name" value="Riboflavin_synthase-like_b-brl"/>
</dbReference>
<dbReference type="InterPro" id="IPR019480">
    <property type="entry name" value="Dihydroorotate_DH_Fe-S-bd"/>
</dbReference>
<dbReference type="GO" id="GO:0046872">
    <property type="term" value="F:metal ion binding"/>
    <property type="evidence" value="ECO:0007669"/>
    <property type="project" value="UniProtKB-KW"/>
</dbReference>
<keyword evidence="2 11" id="KW-0813">Transport</keyword>
<evidence type="ECO:0000313" key="15">
    <source>
        <dbReference type="EMBL" id="SHE65354.1"/>
    </source>
</evidence>
<dbReference type="PIRSF" id="PIRSF006816">
    <property type="entry name" value="Cyc3_hyd_g"/>
    <property type="match status" value="1"/>
</dbReference>
<feature type="binding site" evidence="11 12">
    <location>
        <begin position="51"/>
        <end position="54"/>
    </location>
    <ligand>
        <name>FAD</name>
        <dbReference type="ChEBI" id="CHEBI:57692"/>
    </ligand>
</feature>
<dbReference type="HAMAP" id="MF_01211">
    <property type="entry name" value="DHODB_Fe_S_bind"/>
    <property type="match status" value="1"/>
</dbReference>
<evidence type="ECO:0000256" key="3">
    <source>
        <dbReference type="ARBA" id="ARBA00022630"/>
    </source>
</evidence>
<dbReference type="InterPro" id="IPR012165">
    <property type="entry name" value="Cyt_c3_hydrogenase_gsu"/>
</dbReference>
<dbReference type="GeneID" id="90995772"/>
<dbReference type="STRING" id="1123404.SAMN02745784_01411"/>
<evidence type="ECO:0000256" key="5">
    <source>
        <dbReference type="ARBA" id="ARBA00022723"/>
    </source>
</evidence>
<dbReference type="CDD" id="cd06218">
    <property type="entry name" value="DHOD_e_trans"/>
    <property type="match status" value="1"/>
</dbReference>
<evidence type="ECO:0000259" key="14">
    <source>
        <dbReference type="PROSITE" id="PS51384"/>
    </source>
</evidence>
<comment type="pathway">
    <text evidence="11">Pyrimidine metabolism; UMP biosynthesis via de novo pathway; orotate from (S)-dihydroorotate (NAD(+) route): step 1/1.</text>
</comment>
<evidence type="ECO:0000256" key="4">
    <source>
        <dbReference type="ARBA" id="ARBA00022714"/>
    </source>
</evidence>
<protein>
    <recommendedName>
        <fullName evidence="11">Dihydroorotate dehydrogenase B (NAD(+)), electron transfer subunit</fullName>
    </recommendedName>
    <alternativeName>
        <fullName evidence="11">Dihydroorotate oxidase B, electron transfer subunit</fullName>
    </alternativeName>
</protein>
<evidence type="ECO:0000256" key="13">
    <source>
        <dbReference type="PIRSR" id="PIRSR006816-2"/>
    </source>
</evidence>
<dbReference type="EMBL" id="FQTY01000004">
    <property type="protein sequence ID" value="SHE65354.1"/>
    <property type="molecule type" value="Genomic_DNA"/>
</dbReference>
<dbReference type="InterPro" id="IPR037117">
    <property type="entry name" value="Dihydroorotate_DH_ele_sf"/>
</dbReference>
<comment type="cofactor">
    <cofactor evidence="11">
        <name>[2Fe-2S] cluster</name>
        <dbReference type="ChEBI" id="CHEBI:190135"/>
    </cofactor>
    <text evidence="11">Binds 1 [2Fe-2S] cluster per subunit.</text>
</comment>
<dbReference type="GO" id="GO:0016491">
    <property type="term" value="F:oxidoreductase activity"/>
    <property type="evidence" value="ECO:0007669"/>
    <property type="project" value="InterPro"/>
</dbReference>
<reference evidence="16" key="1">
    <citation type="submission" date="2016-11" db="EMBL/GenBank/DDBJ databases">
        <authorList>
            <person name="Varghese N."/>
            <person name="Submissions S."/>
        </authorList>
    </citation>
    <scope>NUCLEOTIDE SEQUENCE [LARGE SCALE GENOMIC DNA]</scope>
    <source>
        <strain evidence="16">DSM 18095</strain>
    </source>
</reference>
<dbReference type="PROSITE" id="PS51384">
    <property type="entry name" value="FAD_FR"/>
    <property type="match status" value="1"/>
</dbReference>
<dbReference type="SUPFAM" id="SSF52343">
    <property type="entry name" value="Ferredoxin reductase-like, C-terminal NADP-linked domain"/>
    <property type="match status" value="1"/>
</dbReference>
<dbReference type="AlphaFoldDB" id="A0A1M4V8R9"/>
<dbReference type="RefSeq" id="WP_072974722.1">
    <property type="nucleotide sequence ID" value="NZ_FQTY01000004.1"/>
</dbReference>
<keyword evidence="3 11" id="KW-0285">Flavoprotein</keyword>
<comment type="similarity">
    <text evidence="1 11">Belongs to the PyrK family.</text>
</comment>
<feature type="binding site" evidence="11 12">
    <location>
        <begin position="73"/>
        <end position="74"/>
    </location>
    <ligand>
        <name>FAD</name>
        <dbReference type="ChEBI" id="CHEBI:57692"/>
    </ligand>
</feature>
<dbReference type="GO" id="GO:0050660">
    <property type="term" value="F:flavin adenine dinucleotide binding"/>
    <property type="evidence" value="ECO:0007669"/>
    <property type="project" value="InterPro"/>
</dbReference>
<comment type="cofactor">
    <cofactor evidence="11 12">
        <name>FAD</name>
        <dbReference type="ChEBI" id="CHEBI:57692"/>
    </cofactor>
    <text evidence="11 12">Binds 1 FAD per subunit.</text>
</comment>
<dbReference type="GO" id="GO:0044205">
    <property type="term" value="P:'de novo' UMP biosynthetic process"/>
    <property type="evidence" value="ECO:0007669"/>
    <property type="project" value="UniProtKB-UniRule"/>
</dbReference>
<feature type="binding site" evidence="11 13">
    <location>
        <position position="209"/>
    </location>
    <ligand>
        <name>[2Fe-2S] cluster</name>
        <dbReference type="ChEBI" id="CHEBI:190135"/>
    </ligand>
</feature>
<dbReference type="PRINTS" id="PR00409">
    <property type="entry name" value="PHDIOXRDTASE"/>
</dbReference>
<keyword evidence="7 11" id="KW-0665">Pyrimidine biosynthesis</keyword>
<evidence type="ECO:0000256" key="2">
    <source>
        <dbReference type="ARBA" id="ARBA00022448"/>
    </source>
</evidence>